<dbReference type="AlphaFoldDB" id="A0A8H6X4Y0"/>
<feature type="signal peptide" evidence="2">
    <location>
        <begin position="1"/>
        <end position="15"/>
    </location>
</feature>
<keyword evidence="2" id="KW-0732">Signal</keyword>
<evidence type="ECO:0000313" key="4">
    <source>
        <dbReference type="Proteomes" id="UP000623467"/>
    </source>
</evidence>
<dbReference type="EMBL" id="JACAZH010000049">
    <property type="protein sequence ID" value="KAF7334205.1"/>
    <property type="molecule type" value="Genomic_DNA"/>
</dbReference>
<comment type="caution">
    <text evidence="3">The sequence shown here is derived from an EMBL/GenBank/DDBJ whole genome shotgun (WGS) entry which is preliminary data.</text>
</comment>
<evidence type="ECO:0000256" key="1">
    <source>
        <dbReference type="SAM" id="Phobius"/>
    </source>
</evidence>
<feature type="transmembrane region" description="Helical" evidence="1">
    <location>
        <begin position="132"/>
        <end position="150"/>
    </location>
</feature>
<organism evidence="3 4">
    <name type="scientific">Mycena sanguinolenta</name>
    <dbReference type="NCBI Taxonomy" id="230812"/>
    <lineage>
        <taxon>Eukaryota</taxon>
        <taxon>Fungi</taxon>
        <taxon>Dikarya</taxon>
        <taxon>Basidiomycota</taxon>
        <taxon>Agaricomycotina</taxon>
        <taxon>Agaricomycetes</taxon>
        <taxon>Agaricomycetidae</taxon>
        <taxon>Agaricales</taxon>
        <taxon>Marasmiineae</taxon>
        <taxon>Mycenaceae</taxon>
        <taxon>Mycena</taxon>
    </lineage>
</organism>
<sequence length="231" mass="24451">MWCFLSFGWPSSGAGISAPLGVRAAHIGLTAQCIITAIPNDIEAAVIVPLINDTTVFLAISYRILVHTLVADSFMARLRVFMGGKGPSALSQALLPALSQALLRSGQHFYLVAVATNITLLTAFRLSPVIHGMLTIPAFALINAMACLVFRKIKFGLITSDGISKISTINIPSNLHATADSRSLPLHFRHTDPATAEFGTNSASVLDIAVQTETDKFEDGADASMSEGGDV</sequence>
<name>A0A8H6X4Y0_9AGAR</name>
<dbReference type="Proteomes" id="UP000623467">
    <property type="component" value="Unassembled WGS sequence"/>
</dbReference>
<evidence type="ECO:0000313" key="3">
    <source>
        <dbReference type="EMBL" id="KAF7334205.1"/>
    </source>
</evidence>
<keyword evidence="4" id="KW-1185">Reference proteome</keyword>
<evidence type="ECO:0000256" key="2">
    <source>
        <dbReference type="SAM" id="SignalP"/>
    </source>
</evidence>
<protein>
    <submittedName>
        <fullName evidence="3">Uncharacterized protein</fullName>
    </submittedName>
</protein>
<accession>A0A8H6X4Y0</accession>
<feature type="chain" id="PRO_5034401727" evidence="2">
    <location>
        <begin position="16"/>
        <end position="231"/>
    </location>
</feature>
<gene>
    <name evidence="3" type="ORF">MSAN_02381800</name>
</gene>
<dbReference type="OrthoDB" id="3038990at2759"/>
<keyword evidence="1" id="KW-0472">Membrane</keyword>
<keyword evidence="1" id="KW-0812">Transmembrane</keyword>
<proteinExistence type="predicted"/>
<reference evidence="3" key="1">
    <citation type="submission" date="2020-05" db="EMBL/GenBank/DDBJ databases">
        <title>Mycena genomes resolve the evolution of fungal bioluminescence.</title>
        <authorList>
            <person name="Tsai I.J."/>
        </authorList>
    </citation>
    <scope>NUCLEOTIDE SEQUENCE</scope>
    <source>
        <strain evidence="3">160909Yilan</strain>
    </source>
</reference>
<keyword evidence="1" id="KW-1133">Transmembrane helix</keyword>